<dbReference type="Proteomes" id="UP000577362">
    <property type="component" value="Unassembled WGS sequence"/>
</dbReference>
<reference evidence="1 2" key="1">
    <citation type="submission" date="2020-08" db="EMBL/GenBank/DDBJ databases">
        <title>Genomic Encyclopedia of Type Strains, Phase IV (KMG-IV): sequencing the most valuable type-strain genomes for metagenomic binning, comparative biology and taxonomic classification.</title>
        <authorList>
            <person name="Goeker M."/>
        </authorList>
    </citation>
    <scope>NUCLEOTIDE SEQUENCE [LARGE SCALE GENOMIC DNA]</scope>
    <source>
        <strain evidence="1 2">DSM 103737</strain>
    </source>
</reference>
<dbReference type="EMBL" id="JACIEN010000001">
    <property type="protein sequence ID" value="MBB4015211.1"/>
    <property type="molecule type" value="Genomic_DNA"/>
</dbReference>
<dbReference type="SUPFAM" id="SSF75708">
    <property type="entry name" value="Chemotaxis phosphatase CheZ"/>
    <property type="match status" value="1"/>
</dbReference>
<comment type="caution">
    <text evidence="1">The sequence shown here is derived from an EMBL/GenBank/DDBJ whole genome shotgun (WGS) entry which is preliminary data.</text>
</comment>
<dbReference type="Gene3D" id="1.10.287.500">
    <property type="entry name" value="Helix hairpin bin"/>
    <property type="match status" value="1"/>
</dbReference>
<organism evidence="1 2">
    <name type="scientific">Chelatococcus caeni</name>
    <dbReference type="NCBI Taxonomy" id="1348468"/>
    <lineage>
        <taxon>Bacteria</taxon>
        <taxon>Pseudomonadati</taxon>
        <taxon>Pseudomonadota</taxon>
        <taxon>Alphaproteobacteria</taxon>
        <taxon>Hyphomicrobiales</taxon>
        <taxon>Chelatococcaceae</taxon>
        <taxon>Chelatococcus</taxon>
    </lineage>
</organism>
<accession>A0A840BNZ0</accession>
<gene>
    <name evidence="1" type="ORF">GGR16_000217</name>
</gene>
<dbReference type="AlphaFoldDB" id="A0A840BNZ0"/>
<keyword evidence="2" id="KW-1185">Reference proteome</keyword>
<name>A0A840BNZ0_9HYPH</name>
<evidence type="ECO:0000313" key="1">
    <source>
        <dbReference type="EMBL" id="MBB4015211.1"/>
    </source>
</evidence>
<dbReference type="RefSeq" id="WP_019401316.1">
    <property type="nucleotide sequence ID" value="NZ_JACIEN010000001.1"/>
</dbReference>
<proteinExistence type="predicted"/>
<sequence>MSTLPARARYRNVTSLDVMRIDRRERMLADRRMPRVDTSRAEIMAALDDIREMLEIFRPMQRQALGLMDDYRREAAEVARLSQEVAGLQGTLAAVRQELAAIRHGEGDSCVARLALKELSAMGDETAHAAGDILGAAEVIAAEARRLKQSGEPENVGSAESIMGQLIKLYEACNYQDLTQQRVAKIRRHLEGLAAHVDELAAIVEVAPHQMTARRAANDAQLINGPAVAGTPGHLQQNEIDGYFK</sequence>
<evidence type="ECO:0000313" key="2">
    <source>
        <dbReference type="Proteomes" id="UP000577362"/>
    </source>
</evidence>
<protein>
    <submittedName>
        <fullName evidence="1">Chemotaxis protein CheZ</fullName>
    </submittedName>
</protein>